<dbReference type="PANTHER" id="PTHR13817">
    <property type="entry name" value="TITIN"/>
    <property type="match status" value="1"/>
</dbReference>
<organism evidence="13 14">
    <name type="scientific">Callorhinchus milii</name>
    <name type="common">Ghost shark</name>
    <dbReference type="NCBI Taxonomy" id="7868"/>
    <lineage>
        <taxon>Eukaryota</taxon>
        <taxon>Metazoa</taxon>
        <taxon>Chordata</taxon>
        <taxon>Craniata</taxon>
        <taxon>Vertebrata</taxon>
        <taxon>Chondrichthyes</taxon>
        <taxon>Holocephali</taxon>
        <taxon>Chimaeriformes</taxon>
        <taxon>Callorhinchidae</taxon>
        <taxon>Callorhinchus</taxon>
    </lineage>
</organism>
<dbReference type="Pfam" id="PF07679">
    <property type="entry name" value="I-set"/>
    <property type="match status" value="2"/>
</dbReference>
<evidence type="ECO:0000256" key="8">
    <source>
        <dbReference type="ARBA" id="ARBA00071968"/>
    </source>
</evidence>
<comment type="function">
    <text evidence="7">Binds to myosin; probably involved in interaction with thick myofilaments in the A-band.</text>
</comment>
<dbReference type="GO" id="GO:0031430">
    <property type="term" value="C:M band"/>
    <property type="evidence" value="ECO:0007669"/>
    <property type="project" value="TreeGrafter"/>
</dbReference>
<accession>A0A4W3JM51</accession>
<dbReference type="Proteomes" id="UP000314986">
    <property type="component" value="Unassembled WGS sequence"/>
</dbReference>
<dbReference type="GO" id="GO:0007155">
    <property type="term" value="P:cell adhesion"/>
    <property type="evidence" value="ECO:0007669"/>
    <property type="project" value="UniProtKB-KW"/>
</dbReference>
<dbReference type="FunFam" id="2.60.40.10:FF:000225">
    <property type="entry name" value="Myosin-binding protein C, cardiac-type"/>
    <property type="match status" value="1"/>
</dbReference>
<feature type="region of interest" description="Disordered" evidence="10">
    <location>
        <begin position="1"/>
        <end position="85"/>
    </location>
</feature>
<dbReference type="SUPFAM" id="SSF48726">
    <property type="entry name" value="Immunoglobulin"/>
    <property type="match status" value="2"/>
</dbReference>
<evidence type="ECO:0000256" key="3">
    <source>
        <dbReference type="ARBA" id="ARBA00022889"/>
    </source>
</evidence>
<keyword evidence="1" id="KW-0787">Thick filament</keyword>
<dbReference type="GO" id="GO:0032982">
    <property type="term" value="C:myosin filament"/>
    <property type="evidence" value="ECO:0007669"/>
    <property type="project" value="UniProtKB-KW"/>
</dbReference>
<evidence type="ECO:0000259" key="12">
    <source>
        <dbReference type="PROSITE" id="PS50853"/>
    </source>
</evidence>
<keyword evidence="14" id="KW-1185">Reference proteome</keyword>
<dbReference type="PANTHER" id="PTHR13817:SF49">
    <property type="entry name" value="MYOSIN-BINDING PROTEIN H"/>
    <property type="match status" value="1"/>
</dbReference>
<feature type="compositionally biased region" description="Polar residues" evidence="10">
    <location>
        <begin position="1"/>
        <end position="22"/>
    </location>
</feature>
<feature type="domain" description="Fibronectin type-III" evidence="12">
    <location>
        <begin position="280"/>
        <end position="375"/>
    </location>
</feature>
<dbReference type="GO" id="GO:0045214">
    <property type="term" value="P:sarcomere organization"/>
    <property type="evidence" value="ECO:0007669"/>
    <property type="project" value="TreeGrafter"/>
</dbReference>
<protein>
    <recommendedName>
        <fullName evidence="8">Myosin-binding protein H</fullName>
    </recommendedName>
    <alternativeName>
        <fullName evidence="9">H-protein</fullName>
    </alternativeName>
</protein>
<dbReference type="SUPFAM" id="SSF49265">
    <property type="entry name" value="Fibronectin type III"/>
    <property type="match status" value="1"/>
</dbReference>
<dbReference type="FunFam" id="2.60.40.10:FF:000557">
    <property type="entry name" value="Myosin binding protein Ha"/>
    <property type="match status" value="1"/>
</dbReference>
<dbReference type="AlphaFoldDB" id="A0A4W3JM51"/>
<dbReference type="FunCoup" id="A0A4W3JM51">
    <property type="interactions" value="23"/>
</dbReference>
<dbReference type="InterPro" id="IPR013783">
    <property type="entry name" value="Ig-like_fold"/>
</dbReference>
<dbReference type="OMA" id="NGCALDT"/>
<feature type="compositionally biased region" description="Low complexity" evidence="10">
    <location>
        <begin position="46"/>
        <end position="73"/>
    </location>
</feature>
<dbReference type="STRING" id="7868.ENSCMIP00000044569"/>
<name>A0A4W3JM51_CALMI</name>
<feature type="compositionally biased region" description="Pro residues" evidence="10">
    <location>
        <begin position="26"/>
        <end position="45"/>
    </location>
</feature>
<dbReference type="InterPro" id="IPR003961">
    <property type="entry name" value="FN3_dom"/>
</dbReference>
<evidence type="ECO:0000313" key="14">
    <source>
        <dbReference type="Proteomes" id="UP000314986"/>
    </source>
</evidence>
<keyword evidence="2" id="KW-0677">Repeat</keyword>
<dbReference type="PRINTS" id="PR00014">
    <property type="entry name" value="FNTYPEIII"/>
</dbReference>
<evidence type="ECO:0000256" key="5">
    <source>
        <dbReference type="ARBA" id="ARBA00023319"/>
    </source>
</evidence>
<dbReference type="SMART" id="SM00060">
    <property type="entry name" value="FN3"/>
    <property type="match status" value="2"/>
</dbReference>
<dbReference type="CDD" id="cd00063">
    <property type="entry name" value="FN3"/>
    <property type="match status" value="2"/>
</dbReference>
<feature type="domain" description="Ig-like" evidence="11">
    <location>
        <begin position="393"/>
        <end position="481"/>
    </location>
</feature>
<dbReference type="Gene3D" id="2.60.40.10">
    <property type="entry name" value="Immunoglobulins"/>
    <property type="match status" value="4"/>
</dbReference>
<dbReference type="Ensembl" id="ENSCMIT00000045208.1">
    <property type="protein sequence ID" value="ENSCMIP00000044569.1"/>
    <property type="gene ID" value="ENSCMIG00000018429.1"/>
</dbReference>
<reference evidence="14" key="1">
    <citation type="journal article" date="2006" name="Science">
        <title>Ancient noncoding elements conserved in the human genome.</title>
        <authorList>
            <person name="Venkatesh B."/>
            <person name="Kirkness E.F."/>
            <person name="Loh Y.H."/>
            <person name="Halpern A.L."/>
            <person name="Lee A.P."/>
            <person name="Johnson J."/>
            <person name="Dandona N."/>
            <person name="Viswanathan L.D."/>
            <person name="Tay A."/>
            <person name="Venter J.C."/>
            <person name="Strausberg R.L."/>
            <person name="Brenner S."/>
        </authorList>
    </citation>
    <scope>NUCLEOTIDE SEQUENCE [LARGE SCALE GENOMIC DNA]</scope>
</reference>
<dbReference type="FunFam" id="2.60.40.10:FF:000031">
    <property type="entry name" value="Myosin-binding protein C, slow type"/>
    <property type="match status" value="1"/>
</dbReference>
<reference evidence="14" key="2">
    <citation type="journal article" date="2007" name="PLoS Biol.">
        <title>Survey sequencing and comparative analysis of the elephant shark (Callorhinchus milii) genome.</title>
        <authorList>
            <person name="Venkatesh B."/>
            <person name="Kirkness E.F."/>
            <person name="Loh Y.H."/>
            <person name="Halpern A.L."/>
            <person name="Lee A.P."/>
            <person name="Johnson J."/>
            <person name="Dandona N."/>
            <person name="Viswanathan L.D."/>
            <person name="Tay A."/>
            <person name="Venter J.C."/>
            <person name="Strausberg R.L."/>
            <person name="Brenner S."/>
        </authorList>
    </citation>
    <scope>NUCLEOTIDE SEQUENCE [LARGE SCALE GENOMIC DNA]</scope>
</reference>
<reference evidence="13" key="5">
    <citation type="submission" date="2025-09" db="UniProtKB">
        <authorList>
            <consortium name="Ensembl"/>
        </authorList>
    </citation>
    <scope>IDENTIFICATION</scope>
</reference>
<dbReference type="FunFam" id="2.60.40.10:FF:000062">
    <property type="entry name" value="Myosin-binding protein C, slow type"/>
    <property type="match status" value="1"/>
</dbReference>
<dbReference type="InterPro" id="IPR003598">
    <property type="entry name" value="Ig_sub2"/>
</dbReference>
<dbReference type="InterPro" id="IPR013098">
    <property type="entry name" value="Ig_I-set"/>
</dbReference>
<dbReference type="SMART" id="SM00408">
    <property type="entry name" value="IGc2"/>
    <property type="match status" value="2"/>
</dbReference>
<dbReference type="InterPro" id="IPR050964">
    <property type="entry name" value="Striated_Muscle_Regulatory"/>
</dbReference>
<feature type="domain" description="Fibronectin type-III" evidence="12">
    <location>
        <begin position="84"/>
        <end position="179"/>
    </location>
</feature>
<evidence type="ECO:0000256" key="7">
    <source>
        <dbReference type="ARBA" id="ARBA00060255"/>
    </source>
</evidence>
<keyword evidence="5" id="KW-0393">Immunoglobulin domain</keyword>
<reference evidence="14" key="3">
    <citation type="journal article" date="2014" name="Nature">
        <title>Elephant shark genome provides unique insights into gnathostome evolution.</title>
        <authorList>
            <consortium name="International Elephant Shark Genome Sequencing Consortium"/>
            <person name="Venkatesh B."/>
            <person name="Lee A.P."/>
            <person name="Ravi V."/>
            <person name="Maurya A.K."/>
            <person name="Lian M.M."/>
            <person name="Swann J.B."/>
            <person name="Ohta Y."/>
            <person name="Flajnik M.F."/>
            <person name="Sutoh Y."/>
            <person name="Kasahara M."/>
            <person name="Hoon S."/>
            <person name="Gangu V."/>
            <person name="Roy S.W."/>
            <person name="Irimia M."/>
            <person name="Korzh V."/>
            <person name="Kondrychyn I."/>
            <person name="Lim Z.W."/>
            <person name="Tay B.H."/>
            <person name="Tohari S."/>
            <person name="Kong K.W."/>
            <person name="Ho S."/>
            <person name="Lorente-Galdos B."/>
            <person name="Quilez J."/>
            <person name="Marques-Bonet T."/>
            <person name="Raney B.J."/>
            <person name="Ingham P.W."/>
            <person name="Tay A."/>
            <person name="Hillier L.W."/>
            <person name="Minx P."/>
            <person name="Boehm T."/>
            <person name="Wilson R.K."/>
            <person name="Brenner S."/>
            <person name="Warren W.C."/>
        </authorList>
    </citation>
    <scope>NUCLEOTIDE SEQUENCE [LARGE SCALE GENOMIC DNA]</scope>
</reference>
<evidence type="ECO:0000259" key="11">
    <source>
        <dbReference type="PROSITE" id="PS50835"/>
    </source>
</evidence>
<dbReference type="InterPro" id="IPR007110">
    <property type="entry name" value="Ig-like_dom"/>
</dbReference>
<feature type="domain" description="Ig-like" evidence="11">
    <location>
        <begin position="183"/>
        <end position="255"/>
    </location>
</feature>
<evidence type="ECO:0000256" key="9">
    <source>
        <dbReference type="ARBA" id="ARBA00078133"/>
    </source>
</evidence>
<dbReference type="PROSITE" id="PS50853">
    <property type="entry name" value="FN3"/>
    <property type="match status" value="2"/>
</dbReference>
<evidence type="ECO:0000256" key="10">
    <source>
        <dbReference type="SAM" id="MobiDB-lite"/>
    </source>
</evidence>
<dbReference type="GeneTree" id="ENSGT00940000158040"/>
<keyword evidence="3" id="KW-0130">Cell adhesion</keyword>
<evidence type="ECO:0000256" key="2">
    <source>
        <dbReference type="ARBA" id="ARBA00022737"/>
    </source>
</evidence>
<evidence type="ECO:0000256" key="6">
    <source>
        <dbReference type="ARBA" id="ARBA00038352"/>
    </source>
</evidence>
<dbReference type="PROSITE" id="PS50835">
    <property type="entry name" value="IG_LIKE"/>
    <property type="match status" value="2"/>
</dbReference>
<dbReference type="InterPro" id="IPR036116">
    <property type="entry name" value="FN3_sf"/>
</dbReference>
<dbReference type="InterPro" id="IPR036179">
    <property type="entry name" value="Ig-like_dom_sf"/>
</dbReference>
<dbReference type="SMART" id="SM00409">
    <property type="entry name" value="IG"/>
    <property type="match status" value="2"/>
</dbReference>
<evidence type="ECO:0000256" key="1">
    <source>
        <dbReference type="ARBA" id="ARBA00022433"/>
    </source>
</evidence>
<comment type="similarity">
    <text evidence="6">Belongs to the immunoglobulin superfamily. MyBP family.</text>
</comment>
<dbReference type="InterPro" id="IPR003599">
    <property type="entry name" value="Ig_sub"/>
</dbReference>
<sequence length="487" mass="52474">PSSLPHTSRSPAQGPHTMSDTTAPAEPTPPPALPEPSPPAAPAAAPPAAAAPAAPAAPPAAAAPAAAPAAPAQPEAPKPDVPSAPLDLKVEDVKETSLTLKWSPPQSIGPSGLGGYIVEYCKEGKQDWIVANKELITRTCLIIKQLAVGDKINVRVKAVNACGASAHATVGQPVLIMEGIDRPKIRLPRNLRGTFFKKVGETVNLVIPFTGKPKPVVTWTKNGEPLDKAHVTIRNSSTDTILFIRKAERKDSGKFKMTLQVSDLVDEALIDIQIIEQPGPPQNLKLLDVWGFNVALEWQPPKDNGNVEIKGYTIQKAEKKTGEWFTVLENCHMTTCTVSDLIMGNTYTFRVFSENLCGLSEVAAQAKGTAYIDKTSVTYKPPEYKEKNFAEAPKFTQPLADRSATTGFTTKLFCSVRGNPKPKVIWMKNQIILGGDPKYRVMTNEGICTLEIRKPCAFDGGIYTCKAINDLGEAVVDCRLDPNCTQE</sequence>
<evidence type="ECO:0000313" key="13">
    <source>
        <dbReference type="Ensembl" id="ENSCMIP00000044569.1"/>
    </source>
</evidence>
<keyword evidence="4" id="KW-0514">Muscle protein</keyword>
<reference evidence="13" key="4">
    <citation type="submission" date="2025-08" db="UniProtKB">
        <authorList>
            <consortium name="Ensembl"/>
        </authorList>
    </citation>
    <scope>IDENTIFICATION</scope>
</reference>
<proteinExistence type="inferred from homology"/>
<dbReference type="Pfam" id="PF00041">
    <property type="entry name" value="fn3"/>
    <property type="match status" value="2"/>
</dbReference>
<evidence type="ECO:0000256" key="4">
    <source>
        <dbReference type="ARBA" id="ARBA00023179"/>
    </source>
</evidence>
<dbReference type="InParanoid" id="A0A4W3JM51"/>